<feature type="chain" id="PRO_5035301577" description="SH3 domain-containing protein" evidence="2">
    <location>
        <begin position="24"/>
        <end position="317"/>
    </location>
</feature>
<keyword evidence="4" id="KW-1185">Reference proteome</keyword>
<sequence>MASTSARLRMFAGATALVLTLSAADCDGGQGFGGGDSGGQEHVAASPAEPGCRQPGPITRDLLPTFGAEQTTTIHNPCLQFVGLIANVRTVIPAEQLQRVDEFSRGLGTLVDRVAKVADAVECGYETDRLAIAIYQNNEFRYSVGVVAVVSGNLQALVEGAACYLSKQLTLGFSNGFLNGSQRPRPDFCFDAVTRTRKGQRYTVLWMGSTDFMCMDLTGQLKPGRPEGDGVTATVKADPRVIVRSGPTTHAAIVGRADAGQVGVVDCYIEGQQVSGRRGSSRLWDHTTVGDVTGYIADSWLDTGGDITQKVPRCPLA</sequence>
<accession>A0A8J3L2Y5</accession>
<dbReference type="AlphaFoldDB" id="A0A8J3L2Y5"/>
<protein>
    <recommendedName>
        <fullName evidence="5">SH3 domain-containing protein</fullName>
    </recommendedName>
</protein>
<evidence type="ECO:0000313" key="3">
    <source>
        <dbReference type="EMBL" id="GIG06730.1"/>
    </source>
</evidence>
<dbReference type="RefSeq" id="WP_203693084.1">
    <property type="nucleotide sequence ID" value="NZ_BAAALC010000053.1"/>
</dbReference>
<organism evidence="3 4">
    <name type="scientific">Catellatospora coxensis</name>
    <dbReference type="NCBI Taxonomy" id="310354"/>
    <lineage>
        <taxon>Bacteria</taxon>
        <taxon>Bacillati</taxon>
        <taxon>Actinomycetota</taxon>
        <taxon>Actinomycetes</taxon>
        <taxon>Micromonosporales</taxon>
        <taxon>Micromonosporaceae</taxon>
        <taxon>Catellatospora</taxon>
    </lineage>
</organism>
<gene>
    <name evidence="3" type="ORF">Cco03nite_34300</name>
</gene>
<reference evidence="3 4" key="1">
    <citation type="submission" date="2021-01" db="EMBL/GenBank/DDBJ databases">
        <title>Whole genome shotgun sequence of Catellatospora coxensis NBRC 107359.</title>
        <authorList>
            <person name="Komaki H."/>
            <person name="Tamura T."/>
        </authorList>
    </citation>
    <scope>NUCLEOTIDE SEQUENCE [LARGE SCALE GENOMIC DNA]</scope>
    <source>
        <strain evidence="3 4">NBRC 107359</strain>
    </source>
</reference>
<proteinExistence type="predicted"/>
<comment type="caution">
    <text evidence="3">The sequence shown here is derived from an EMBL/GenBank/DDBJ whole genome shotgun (WGS) entry which is preliminary data.</text>
</comment>
<dbReference type="Proteomes" id="UP000630887">
    <property type="component" value="Unassembled WGS sequence"/>
</dbReference>
<feature type="region of interest" description="Disordered" evidence="1">
    <location>
        <begin position="32"/>
        <end position="57"/>
    </location>
</feature>
<evidence type="ECO:0000256" key="2">
    <source>
        <dbReference type="SAM" id="SignalP"/>
    </source>
</evidence>
<dbReference type="Gene3D" id="2.30.30.40">
    <property type="entry name" value="SH3 Domains"/>
    <property type="match status" value="1"/>
</dbReference>
<name>A0A8J3L2Y5_9ACTN</name>
<evidence type="ECO:0000313" key="4">
    <source>
        <dbReference type="Proteomes" id="UP000630887"/>
    </source>
</evidence>
<dbReference type="EMBL" id="BONI01000026">
    <property type="protein sequence ID" value="GIG06730.1"/>
    <property type="molecule type" value="Genomic_DNA"/>
</dbReference>
<evidence type="ECO:0008006" key="5">
    <source>
        <dbReference type="Google" id="ProtNLM"/>
    </source>
</evidence>
<feature type="signal peptide" evidence="2">
    <location>
        <begin position="1"/>
        <end position="23"/>
    </location>
</feature>
<evidence type="ECO:0000256" key="1">
    <source>
        <dbReference type="SAM" id="MobiDB-lite"/>
    </source>
</evidence>
<keyword evidence="2" id="KW-0732">Signal</keyword>